<evidence type="ECO:0000256" key="1">
    <source>
        <dbReference type="ARBA" id="ARBA00009342"/>
    </source>
</evidence>
<dbReference type="Gene3D" id="3.40.630.30">
    <property type="match status" value="1"/>
</dbReference>
<dbReference type="Proteomes" id="UP000672032">
    <property type="component" value="Chromosome 1"/>
</dbReference>
<dbReference type="InterPro" id="IPR016181">
    <property type="entry name" value="Acyl_CoA_acyltransferase"/>
</dbReference>
<dbReference type="SUPFAM" id="SSF55729">
    <property type="entry name" value="Acyl-CoA N-acyltransferases (Nat)"/>
    <property type="match status" value="1"/>
</dbReference>
<dbReference type="PANTHER" id="PTHR13256:SF16">
    <property type="entry name" value="ALPHA_BETA-TUBULIN-N-ACETYLTRANSFERASE 9"/>
    <property type="match status" value="1"/>
</dbReference>
<keyword evidence="2" id="KW-0808">Transferase</keyword>
<protein>
    <recommendedName>
        <fullName evidence="4">N-acetyltransferase domain-containing protein</fullName>
    </recommendedName>
</protein>
<organism evidence="5 6">
    <name type="scientific">Monilinia vaccinii-corymbosi</name>
    <dbReference type="NCBI Taxonomy" id="61207"/>
    <lineage>
        <taxon>Eukaryota</taxon>
        <taxon>Fungi</taxon>
        <taxon>Dikarya</taxon>
        <taxon>Ascomycota</taxon>
        <taxon>Pezizomycotina</taxon>
        <taxon>Leotiomycetes</taxon>
        <taxon>Helotiales</taxon>
        <taxon>Sclerotiniaceae</taxon>
        <taxon>Monilinia</taxon>
    </lineage>
</organism>
<name>A0A8A3P2G9_9HELO</name>
<sequence>MLINEHTGNLTPLDSKYLVRKLTHTYPAISTNKVLLVPYEESHVITYHEWMKDEEIQKATASEPLSLAEEYAMQRTWRTDADKLTFIICAPAAEELGAVHAQSHRDGVSVSVAKGVADAPGNMVGDVNLFLAEDGNEEGGVVGEIEIMIAEAGARGKGLGRAATLAFVEYLRRHWEEILKEYRFGVGGGTEEGITKSLRLRVKIGGKNLASIGLFESIGFVRVGKGENYFGEVELVFQGWSGEERVGGLMRRFGVEGWRECVYG</sequence>
<evidence type="ECO:0000313" key="5">
    <source>
        <dbReference type="EMBL" id="QSZ29366.1"/>
    </source>
</evidence>
<comment type="similarity">
    <text evidence="1">Belongs to the acetyltransferase family. GNAT subfamily.</text>
</comment>
<dbReference type="AlphaFoldDB" id="A0A8A3P2G9"/>
<reference evidence="5" key="1">
    <citation type="submission" date="2020-10" db="EMBL/GenBank/DDBJ databases">
        <title>Genome Sequence of Monilinia vaccinii-corymbosi Sheds Light on Mummy Berry Disease Infection of Blueberry and Mating Type.</title>
        <authorList>
            <person name="Yow A.G."/>
            <person name="Zhang Y."/>
            <person name="Bansal K."/>
            <person name="Eacker S.M."/>
            <person name="Sullivan S."/>
            <person name="Liachko I."/>
            <person name="Cubeta M.A."/>
            <person name="Rollins J.A."/>
            <person name="Ashrafi H."/>
        </authorList>
    </citation>
    <scope>NUCLEOTIDE SEQUENCE</scope>
    <source>
        <strain evidence="5">RL-1</strain>
    </source>
</reference>
<dbReference type="InterPro" id="IPR000182">
    <property type="entry name" value="GNAT_dom"/>
</dbReference>
<dbReference type="GO" id="GO:0008080">
    <property type="term" value="F:N-acetyltransferase activity"/>
    <property type="evidence" value="ECO:0007669"/>
    <property type="project" value="InterPro"/>
</dbReference>
<keyword evidence="6" id="KW-1185">Reference proteome</keyword>
<dbReference type="EMBL" id="CP063405">
    <property type="protein sequence ID" value="QSZ29366.1"/>
    <property type="molecule type" value="Genomic_DNA"/>
</dbReference>
<dbReference type="PANTHER" id="PTHR13256">
    <property type="entry name" value="N-ACETYLTRANSFERASE 9"/>
    <property type="match status" value="1"/>
</dbReference>
<dbReference type="Pfam" id="PF13302">
    <property type="entry name" value="Acetyltransf_3"/>
    <property type="match status" value="1"/>
</dbReference>
<proteinExistence type="inferred from homology"/>
<keyword evidence="3" id="KW-0012">Acyltransferase</keyword>
<evidence type="ECO:0000256" key="3">
    <source>
        <dbReference type="ARBA" id="ARBA00023315"/>
    </source>
</evidence>
<dbReference type="OrthoDB" id="5043642at2759"/>
<gene>
    <name evidence="5" type="ORF">DSL72_003880</name>
</gene>
<accession>A0A8A3P2G9</accession>
<dbReference type="InterPro" id="IPR039135">
    <property type="entry name" value="NAT9-like"/>
</dbReference>
<feature type="domain" description="N-acetyltransferase" evidence="4">
    <location>
        <begin position="63"/>
        <end position="240"/>
    </location>
</feature>
<dbReference type="PROSITE" id="PS51186">
    <property type="entry name" value="GNAT"/>
    <property type="match status" value="1"/>
</dbReference>
<evidence type="ECO:0000256" key="2">
    <source>
        <dbReference type="ARBA" id="ARBA00022679"/>
    </source>
</evidence>
<evidence type="ECO:0000259" key="4">
    <source>
        <dbReference type="PROSITE" id="PS51186"/>
    </source>
</evidence>
<evidence type="ECO:0000313" key="6">
    <source>
        <dbReference type="Proteomes" id="UP000672032"/>
    </source>
</evidence>